<dbReference type="VEuPathDB" id="FungiDB:AB675_6932"/>
<feature type="region of interest" description="Disordered" evidence="1">
    <location>
        <begin position="84"/>
        <end position="160"/>
    </location>
</feature>
<dbReference type="EMBL" id="LFJN01000005">
    <property type="protein sequence ID" value="KPI43172.1"/>
    <property type="molecule type" value="Genomic_DNA"/>
</dbReference>
<sequence>MPFTVLTDDNVRELLDGLSKEDALLLQNNLGDALHGYSTGDTNSPCCSSYQPQRTVIRKNGITSLFMPATTGDSVGIKVVSLETPPEEMPNYKKKSSISSISTKGTGGSNRSMTDSMSNMTLSPASTMGSEISAASSISGASFQPPTQSQVPRPPHPEAQ</sequence>
<comment type="caution">
    <text evidence="2">The sequence shown here is derived from an EMBL/GenBank/DDBJ whole genome shotgun (WGS) entry which is preliminary data.</text>
</comment>
<keyword evidence="3" id="KW-1185">Reference proteome</keyword>
<dbReference type="GeneID" id="28739139"/>
<evidence type="ECO:0000313" key="3">
    <source>
        <dbReference type="Proteomes" id="UP000038010"/>
    </source>
</evidence>
<name>A0A0N1HUP6_9EURO</name>
<organism evidence="2 3">
    <name type="scientific">Cyphellophora attinorum</name>
    <dbReference type="NCBI Taxonomy" id="1664694"/>
    <lineage>
        <taxon>Eukaryota</taxon>
        <taxon>Fungi</taxon>
        <taxon>Dikarya</taxon>
        <taxon>Ascomycota</taxon>
        <taxon>Pezizomycotina</taxon>
        <taxon>Eurotiomycetes</taxon>
        <taxon>Chaetothyriomycetidae</taxon>
        <taxon>Chaetothyriales</taxon>
        <taxon>Cyphellophoraceae</taxon>
        <taxon>Cyphellophora</taxon>
    </lineage>
</organism>
<reference evidence="2 3" key="1">
    <citation type="submission" date="2015-06" db="EMBL/GenBank/DDBJ databases">
        <title>Draft genome of the ant-associated black yeast Phialophora attae CBS 131958.</title>
        <authorList>
            <person name="Moreno L.F."/>
            <person name="Stielow B.J."/>
            <person name="de Hoog S."/>
            <person name="Vicente V.A."/>
            <person name="Weiss V.A."/>
            <person name="de Vries M."/>
            <person name="Cruz L.M."/>
            <person name="Souza E.M."/>
        </authorList>
    </citation>
    <scope>NUCLEOTIDE SEQUENCE [LARGE SCALE GENOMIC DNA]</scope>
    <source>
        <strain evidence="2 3">CBS 131958</strain>
    </source>
</reference>
<proteinExistence type="predicted"/>
<feature type="compositionally biased region" description="Polar residues" evidence="1">
    <location>
        <begin position="110"/>
        <end position="128"/>
    </location>
</feature>
<accession>A0A0N1HUP6</accession>
<evidence type="ECO:0000256" key="1">
    <source>
        <dbReference type="SAM" id="MobiDB-lite"/>
    </source>
</evidence>
<dbReference type="RefSeq" id="XP_018003135.1">
    <property type="nucleotide sequence ID" value="XM_018147260.1"/>
</dbReference>
<dbReference type="OrthoDB" id="41492at2759"/>
<dbReference type="AlphaFoldDB" id="A0A0N1HUP6"/>
<dbReference type="STRING" id="1664694.A0A0N1HUP6"/>
<evidence type="ECO:0000313" key="2">
    <source>
        <dbReference type="EMBL" id="KPI43172.1"/>
    </source>
</evidence>
<protein>
    <submittedName>
        <fullName evidence="2">Uncharacterized protein</fullName>
    </submittedName>
</protein>
<feature type="compositionally biased region" description="Low complexity" evidence="1">
    <location>
        <begin position="129"/>
        <end position="142"/>
    </location>
</feature>
<gene>
    <name evidence="2" type="ORF">AB675_6932</name>
</gene>
<dbReference type="Proteomes" id="UP000038010">
    <property type="component" value="Unassembled WGS sequence"/>
</dbReference>